<dbReference type="Gene3D" id="2.40.420.20">
    <property type="match status" value="1"/>
</dbReference>
<proteinExistence type="inferred from homology"/>
<dbReference type="GO" id="GO:0015679">
    <property type="term" value="P:plasma membrane copper ion transport"/>
    <property type="evidence" value="ECO:0007669"/>
    <property type="project" value="TreeGrafter"/>
</dbReference>
<dbReference type="InterPro" id="IPR006143">
    <property type="entry name" value="RND_pump_MFP"/>
</dbReference>
<feature type="domain" description="CusB-like beta-barrel" evidence="5">
    <location>
        <begin position="230"/>
        <end position="306"/>
    </location>
</feature>
<feature type="compositionally biased region" description="Gly residues" evidence="3">
    <location>
        <begin position="385"/>
        <end position="396"/>
    </location>
</feature>
<feature type="domain" description="CzcB-like C-terminal circularly permuted SH3-like" evidence="6">
    <location>
        <begin position="314"/>
        <end position="372"/>
    </location>
</feature>
<keyword evidence="2" id="KW-0813">Transport</keyword>
<evidence type="ECO:0000256" key="3">
    <source>
        <dbReference type="SAM" id="MobiDB-lite"/>
    </source>
</evidence>
<dbReference type="PANTHER" id="PTHR30097:SF15">
    <property type="entry name" value="CATION EFFLUX SYSTEM PROTEIN CUSB"/>
    <property type="match status" value="1"/>
</dbReference>
<protein>
    <submittedName>
        <fullName evidence="7">Efflux transporter periplasmic adaptor subunit</fullName>
    </submittedName>
</protein>
<feature type="compositionally biased region" description="Polar residues" evidence="3">
    <location>
        <begin position="414"/>
        <end position="423"/>
    </location>
</feature>
<dbReference type="PANTHER" id="PTHR30097">
    <property type="entry name" value="CATION EFFLUX SYSTEM PROTEIN CUSB"/>
    <property type="match status" value="1"/>
</dbReference>
<evidence type="ECO:0000259" key="4">
    <source>
        <dbReference type="Pfam" id="PF25919"/>
    </source>
</evidence>
<dbReference type="Pfam" id="PF25954">
    <property type="entry name" value="Beta-barrel_RND_2"/>
    <property type="match status" value="1"/>
</dbReference>
<dbReference type="InterPro" id="IPR058792">
    <property type="entry name" value="Beta-barrel_RND_2"/>
</dbReference>
<accession>A0A154BLN8</accession>
<dbReference type="GO" id="GO:0022857">
    <property type="term" value="F:transmembrane transporter activity"/>
    <property type="evidence" value="ECO:0007669"/>
    <property type="project" value="InterPro"/>
</dbReference>
<evidence type="ECO:0000256" key="1">
    <source>
        <dbReference type="ARBA" id="ARBA00009477"/>
    </source>
</evidence>
<gene>
    <name evidence="7" type="ORF">AXX12_15030</name>
</gene>
<dbReference type="FunFam" id="2.40.30.170:FF:000010">
    <property type="entry name" value="Efflux RND transporter periplasmic adaptor subunit"/>
    <property type="match status" value="1"/>
</dbReference>
<dbReference type="GO" id="GO:0016020">
    <property type="term" value="C:membrane"/>
    <property type="evidence" value="ECO:0007669"/>
    <property type="project" value="InterPro"/>
</dbReference>
<dbReference type="Gene3D" id="2.40.30.170">
    <property type="match status" value="1"/>
</dbReference>
<dbReference type="EMBL" id="LSGP01000026">
    <property type="protein sequence ID" value="KYZ74893.1"/>
    <property type="molecule type" value="Genomic_DNA"/>
</dbReference>
<dbReference type="GO" id="GO:0060003">
    <property type="term" value="P:copper ion export"/>
    <property type="evidence" value="ECO:0007669"/>
    <property type="project" value="TreeGrafter"/>
</dbReference>
<dbReference type="SUPFAM" id="SSF111369">
    <property type="entry name" value="HlyD-like secretion proteins"/>
    <property type="match status" value="1"/>
</dbReference>
<feature type="compositionally biased region" description="Low complexity" evidence="3">
    <location>
        <begin position="402"/>
        <end position="413"/>
    </location>
</feature>
<evidence type="ECO:0000259" key="6">
    <source>
        <dbReference type="Pfam" id="PF25975"/>
    </source>
</evidence>
<dbReference type="Pfam" id="PF25919">
    <property type="entry name" value="BSH_CusB"/>
    <property type="match status" value="1"/>
</dbReference>
<organism evidence="7 8">
    <name type="scientific">Anaerosporomusa subterranea</name>
    <dbReference type="NCBI Taxonomy" id="1794912"/>
    <lineage>
        <taxon>Bacteria</taxon>
        <taxon>Bacillati</taxon>
        <taxon>Bacillota</taxon>
        <taxon>Negativicutes</taxon>
        <taxon>Acetonemataceae</taxon>
        <taxon>Anaerosporomusa</taxon>
    </lineage>
</organism>
<name>A0A154BLN8_ANASB</name>
<dbReference type="AlphaFoldDB" id="A0A154BLN8"/>
<dbReference type="STRING" id="1794912.AXX12_15030"/>
<dbReference type="OrthoDB" id="9765657at2"/>
<evidence type="ECO:0000256" key="2">
    <source>
        <dbReference type="ARBA" id="ARBA00022448"/>
    </source>
</evidence>
<dbReference type="InterPro" id="IPR058649">
    <property type="entry name" value="CzcB_C"/>
</dbReference>
<keyword evidence="8" id="KW-1185">Reference proteome</keyword>
<dbReference type="NCBIfam" id="TIGR01730">
    <property type="entry name" value="RND_mfp"/>
    <property type="match status" value="1"/>
</dbReference>
<evidence type="ECO:0000313" key="8">
    <source>
        <dbReference type="Proteomes" id="UP000076268"/>
    </source>
</evidence>
<feature type="region of interest" description="Disordered" evidence="3">
    <location>
        <begin position="382"/>
        <end position="423"/>
    </location>
</feature>
<feature type="domain" description="CusB-like barrel-sandwich hybrid" evidence="4">
    <location>
        <begin position="99"/>
        <end position="225"/>
    </location>
</feature>
<dbReference type="Proteomes" id="UP000076268">
    <property type="component" value="Unassembled WGS sequence"/>
</dbReference>
<comment type="caution">
    <text evidence="7">The sequence shown here is derived from an EMBL/GenBank/DDBJ whole genome shotgun (WGS) entry which is preliminary data.</text>
</comment>
<dbReference type="InterPro" id="IPR058790">
    <property type="entry name" value="BSH_CusB"/>
</dbReference>
<dbReference type="GO" id="GO:0046914">
    <property type="term" value="F:transition metal ion binding"/>
    <property type="evidence" value="ECO:0007669"/>
    <property type="project" value="TreeGrafter"/>
</dbReference>
<sequence>MLEKERARKLIIAGVAVTVLAAGGYGTYKYMNPKQAPTASHSSHQTGAPSAIVGDKVTLDAKARQLAGVQTAKVEKKALTKNIRTTGKVAVNETGKAYLTSRIMGRIDELYVNADGAYVAPGQALAAVYSTDYIAAQEEYILALETVQKLKNISPEMNQTNAKLLQAARRKLDLLGVSSGEIEHLEHTRQSNRQMIIRAQFGGTVTEKLAVAGAYVMAGEKLFGVTDLSTVWLYADVYERDIASIQLGQEVAVTTPAYPGQTFSGMISFISPIIDDATRTTKVRVELSNPDGKLKPNMFASAAIKSSLNESLVIPTSSLIDTGLRKIVFIAQDESTFVKRDVVIGQESNGFIQVLSGLNSGDVVVTKAAFLIDSQTQLGAYGSHAGHGSGKSGGGTPQQTVPANAPQSAPPAQTNVNSGHSGH</sequence>
<reference evidence="7 8" key="1">
    <citation type="submission" date="2016-02" db="EMBL/GenBank/DDBJ databases">
        <title>Anaerosporomusa subterraneum gen. nov., sp. nov., a spore-forming obligate anaerobe isolated from saprolite.</title>
        <authorList>
            <person name="Choi J.K."/>
            <person name="Shah M."/>
            <person name="Yee N."/>
        </authorList>
    </citation>
    <scope>NUCLEOTIDE SEQUENCE [LARGE SCALE GENOMIC DNA]</scope>
    <source>
        <strain evidence="7 8">RU4</strain>
    </source>
</reference>
<dbReference type="InterPro" id="IPR051909">
    <property type="entry name" value="MFP_Cation_Efflux"/>
</dbReference>
<dbReference type="Pfam" id="PF25975">
    <property type="entry name" value="CzcB_C"/>
    <property type="match status" value="1"/>
</dbReference>
<evidence type="ECO:0000313" key="7">
    <source>
        <dbReference type="EMBL" id="KYZ74893.1"/>
    </source>
</evidence>
<dbReference type="GO" id="GO:0030288">
    <property type="term" value="C:outer membrane-bounded periplasmic space"/>
    <property type="evidence" value="ECO:0007669"/>
    <property type="project" value="TreeGrafter"/>
</dbReference>
<comment type="similarity">
    <text evidence="1">Belongs to the membrane fusion protein (MFP) (TC 8.A.1) family.</text>
</comment>
<dbReference type="RefSeq" id="WP_066245337.1">
    <property type="nucleotide sequence ID" value="NZ_LSGP01000026.1"/>
</dbReference>
<evidence type="ECO:0000259" key="5">
    <source>
        <dbReference type="Pfam" id="PF25954"/>
    </source>
</evidence>